<dbReference type="Pfam" id="PF19577">
    <property type="entry name" value="DcaP"/>
    <property type="match status" value="1"/>
</dbReference>
<feature type="signal peptide" evidence="2">
    <location>
        <begin position="1"/>
        <end position="23"/>
    </location>
</feature>
<name>A0ABY3CAJ8_9GAMM</name>
<dbReference type="SUPFAM" id="SSF56935">
    <property type="entry name" value="Porins"/>
    <property type="match status" value="1"/>
</dbReference>
<protein>
    <submittedName>
        <fullName evidence="3">TMF family protein</fullName>
    </submittedName>
</protein>
<proteinExistence type="predicted"/>
<keyword evidence="4" id="KW-1185">Reference proteome</keyword>
<gene>
    <name evidence="3" type="ORF">EKO24_010570</name>
</gene>
<keyword evidence="2" id="KW-0732">Signal</keyword>
<sequence length="496" mass="54247">MNVKKTVFLLLPAFAVTSFSVSAEEDLRTLIKAMSGKMAELDNQVKQSNRRIAELEEKLAQSEREKALVSSAAPAAQPPGAQATTVAAGATPQVPAAVEKPKTAPAVAVGDAKGTFKIPGSDTSLGFGGYVKLDANYSSIGMGGDKLGDQHLVISQIPVGDNRLGEHSKSTFHAKESRFWLKSFTPSSWGDIDTFLEVDFLGASDVSTYTPRLRHAYGSIGNFLGGFTWTTFLNVAAIPETLDTTGPAGDLLNLRQPVVRWTQPFTVAGTALEFQAAVESPKSRLWTDPQLRESTDAYNFTNPNDERYPDLIARLNYSPDWGTLSLAAMGRQIRYTKQTTNRQQEAWGGAISLAGKINTVGMDNVKFMLGYGDAYGRYAAFNAFEDAALDASGLLQLVNVYSAMASYQHWWNKAWRSTLAYSFSAADQPAFVQQAVNLNGSIGEMNRQAQSAHINLLWSPWLSTTFGLEYFYVLRERADGQTGDLNRVQFSSRFNF</sequence>
<organism evidence="3 4">
    <name type="scientific">Candidatus Methylobacter oryzae</name>
    <dbReference type="NCBI Taxonomy" id="2497749"/>
    <lineage>
        <taxon>Bacteria</taxon>
        <taxon>Pseudomonadati</taxon>
        <taxon>Pseudomonadota</taxon>
        <taxon>Gammaproteobacteria</taxon>
        <taxon>Methylococcales</taxon>
        <taxon>Methylococcaceae</taxon>
        <taxon>Methylobacter</taxon>
    </lineage>
</organism>
<accession>A0ABY3CAJ8</accession>
<evidence type="ECO:0000313" key="3">
    <source>
        <dbReference type="EMBL" id="TRW95000.1"/>
    </source>
</evidence>
<feature type="chain" id="PRO_5047193316" evidence="2">
    <location>
        <begin position="24"/>
        <end position="496"/>
    </location>
</feature>
<evidence type="ECO:0000256" key="1">
    <source>
        <dbReference type="SAM" id="MobiDB-lite"/>
    </source>
</evidence>
<evidence type="ECO:0000313" key="4">
    <source>
        <dbReference type="Proteomes" id="UP000733744"/>
    </source>
</evidence>
<feature type="region of interest" description="Disordered" evidence="1">
    <location>
        <begin position="66"/>
        <end position="88"/>
    </location>
</feature>
<dbReference type="RefSeq" id="WP_127028313.1">
    <property type="nucleotide sequence ID" value="NZ_RYFG02000093.1"/>
</dbReference>
<reference evidence="3 4" key="1">
    <citation type="journal article" date="2019" name="Antonie Van Leeuwenhoek">
        <title>Description of 'Ca. Methylobacter oryzae' KRF1, a novel species from the environmentally important Methylobacter clade 2.</title>
        <authorList>
            <person name="Khatri K."/>
            <person name="Mohite J.A."/>
            <person name="Pandit P.S."/>
            <person name="Bahulikar R."/>
            <person name="Rahalkar M.C."/>
        </authorList>
    </citation>
    <scope>NUCLEOTIDE SEQUENCE [LARGE SCALE GENOMIC DNA]</scope>
    <source>
        <strain evidence="3 4">KRF1</strain>
    </source>
</reference>
<feature type="compositionally biased region" description="Low complexity" evidence="1">
    <location>
        <begin position="72"/>
        <end position="88"/>
    </location>
</feature>
<dbReference type="Proteomes" id="UP000733744">
    <property type="component" value="Unassembled WGS sequence"/>
</dbReference>
<dbReference type="EMBL" id="RYFG02000093">
    <property type="protein sequence ID" value="TRW95000.1"/>
    <property type="molecule type" value="Genomic_DNA"/>
</dbReference>
<dbReference type="InterPro" id="IPR045748">
    <property type="entry name" value="DcaP"/>
</dbReference>
<evidence type="ECO:0000256" key="2">
    <source>
        <dbReference type="SAM" id="SignalP"/>
    </source>
</evidence>
<comment type="caution">
    <text evidence="3">The sequence shown here is derived from an EMBL/GenBank/DDBJ whole genome shotgun (WGS) entry which is preliminary data.</text>
</comment>